<dbReference type="RefSeq" id="WP_244567752.1">
    <property type="nucleotide sequence ID" value="NZ_LT670818.1"/>
</dbReference>
<accession>A0A1M5UNX5</accession>
<dbReference type="Gene3D" id="3.40.50.150">
    <property type="entry name" value="Vaccinia Virus protein VP39"/>
    <property type="match status" value="1"/>
</dbReference>
<sequence length="279" mass="31182">MRRFFLKEARSIDTSGSRTYSRPAYGAAVETVKAVSHIVPSGQTQWYPPVLIGAQTVEAHLFSQNYVERGIELMRRLTPDDYTAFLIQFFSDGLSRFGRNWRYADIVTVLSCLADLLAPKRYLEIGVRRGRSVAAVVSANPECELVMFDMWVEGYAGMENPGPDFVRQELKRIGHCGDMKFIDGDSHVTVPLYFARNPGESFDLITVDGDHTLEGAVQDLCDVLPRLKIGGAIVFDDVCHPIHPELGKVWHEVVASDPRYSAFTYADCGYGVGCAVRKY</sequence>
<name>A0A1M5UNX5_9BRAD</name>
<dbReference type="GO" id="GO:0008168">
    <property type="term" value="F:methyltransferase activity"/>
    <property type="evidence" value="ECO:0007669"/>
    <property type="project" value="UniProtKB-KW"/>
</dbReference>
<dbReference type="AlphaFoldDB" id="A0A1M5UNX5"/>
<evidence type="ECO:0000313" key="1">
    <source>
        <dbReference type="EMBL" id="SHH64649.1"/>
    </source>
</evidence>
<proteinExistence type="predicted"/>
<dbReference type="GO" id="GO:0032259">
    <property type="term" value="P:methylation"/>
    <property type="evidence" value="ECO:0007669"/>
    <property type="project" value="UniProtKB-KW"/>
</dbReference>
<organism evidence="1 2">
    <name type="scientific">Bradyrhizobium erythrophlei</name>
    <dbReference type="NCBI Taxonomy" id="1437360"/>
    <lineage>
        <taxon>Bacteria</taxon>
        <taxon>Pseudomonadati</taxon>
        <taxon>Pseudomonadota</taxon>
        <taxon>Alphaproteobacteria</taxon>
        <taxon>Hyphomicrobiales</taxon>
        <taxon>Nitrobacteraceae</taxon>
        <taxon>Bradyrhizobium</taxon>
    </lineage>
</organism>
<dbReference type="InterPro" id="IPR029063">
    <property type="entry name" value="SAM-dependent_MTases_sf"/>
</dbReference>
<evidence type="ECO:0000313" key="2">
    <source>
        <dbReference type="Proteomes" id="UP000190675"/>
    </source>
</evidence>
<dbReference type="SUPFAM" id="SSF53335">
    <property type="entry name" value="S-adenosyl-L-methionine-dependent methyltransferases"/>
    <property type="match status" value="1"/>
</dbReference>
<gene>
    <name evidence="1" type="ORF">SAMN05444169_8547</name>
</gene>
<keyword evidence="1" id="KW-0489">Methyltransferase</keyword>
<protein>
    <submittedName>
        <fullName evidence="1">Methyltransferase domain-containing protein</fullName>
    </submittedName>
</protein>
<reference evidence="1 2" key="1">
    <citation type="submission" date="2016-11" db="EMBL/GenBank/DDBJ databases">
        <authorList>
            <person name="Jaros S."/>
            <person name="Januszkiewicz K."/>
            <person name="Wedrychowicz H."/>
        </authorList>
    </citation>
    <scope>NUCLEOTIDE SEQUENCE [LARGE SCALE GENOMIC DNA]</scope>
    <source>
        <strain evidence="1 2">GAS242</strain>
    </source>
</reference>
<keyword evidence="1" id="KW-0808">Transferase</keyword>
<dbReference type="Pfam" id="PF13578">
    <property type="entry name" value="Methyltransf_24"/>
    <property type="match status" value="1"/>
</dbReference>
<dbReference type="Proteomes" id="UP000190675">
    <property type="component" value="Chromosome I"/>
</dbReference>
<dbReference type="EMBL" id="LT670818">
    <property type="protein sequence ID" value="SHH64649.1"/>
    <property type="molecule type" value="Genomic_DNA"/>
</dbReference>